<protein>
    <recommendedName>
        <fullName evidence="6">Ion transport domain-containing protein</fullName>
    </recommendedName>
</protein>
<evidence type="ECO:0000256" key="3">
    <source>
        <dbReference type="ARBA" id="ARBA00022989"/>
    </source>
</evidence>
<dbReference type="SUPFAM" id="SSF81324">
    <property type="entry name" value="Voltage-gated potassium channels"/>
    <property type="match status" value="1"/>
</dbReference>
<gene>
    <name evidence="7" type="ORF">SPIL2461_LOCUS7558</name>
</gene>
<accession>A0A812NSY8</accession>
<dbReference type="PANTHER" id="PTHR10037">
    <property type="entry name" value="VOLTAGE-GATED CATION CHANNEL CALCIUM AND SODIUM"/>
    <property type="match status" value="1"/>
</dbReference>
<feature type="transmembrane region" description="Helical" evidence="5">
    <location>
        <begin position="12"/>
        <end position="30"/>
    </location>
</feature>
<name>A0A812NSY8_SYMPI</name>
<dbReference type="GO" id="GO:0005248">
    <property type="term" value="F:voltage-gated sodium channel activity"/>
    <property type="evidence" value="ECO:0007669"/>
    <property type="project" value="TreeGrafter"/>
</dbReference>
<dbReference type="OrthoDB" id="445895at2759"/>
<dbReference type="EMBL" id="CAJNIZ010011925">
    <property type="protein sequence ID" value="CAE7326729.1"/>
    <property type="molecule type" value="Genomic_DNA"/>
</dbReference>
<dbReference type="GO" id="GO:0001518">
    <property type="term" value="C:voltage-gated sodium channel complex"/>
    <property type="evidence" value="ECO:0007669"/>
    <property type="project" value="TreeGrafter"/>
</dbReference>
<evidence type="ECO:0000256" key="4">
    <source>
        <dbReference type="ARBA" id="ARBA00023136"/>
    </source>
</evidence>
<keyword evidence="3 5" id="KW-1133">Transmembrane helix</keyword>
<evidence type="ECO:0000259" key="6">
    <source>
        <dbReference type="Pfam" id="PF00520"/>
    </source>
</evidence>
<dbReference type="Pfam" id="PF00520">
    <property type="entry name" value="Ion_trans"/>
    <property type="match status" value="1"/>
</dbReference>
<evidence type="ECO:0000256" key="1">
    <source>
        <dbReference type="ARBA" id="ARBA00004141"/>
    </source>
</evidence>
<keyword evidence="4 5" id="KW-0472">Membrane</keyword>
<dbReference type="Gene3D" id="1.20.120.350">
    <property type="entry name" value="Voltage-gated potassium channels. Chain C"/>
    <property type="match status" value="1"/>
</dbReference>
<dbReference type="PANTHER" id="PTHR10037:SF62">
    <property type="entry name" value="SODIUM CHANNEL PROTEIN 60E"/>
    <property type="match status" value="1"/>
</dbReference>
<comment type="caution">
    <text evidence="7">The sequence shown here is derived from an EMBL/GenBank/DDBJ whole genome shotgun (WGS) entry which is preliminary data.</text>
</comment>
<feature type="non-terminal residue" evidence="7">
    <location>
        <position position="1"/>
    </location>
</feature>
<proteinExistence type="predicted"/>
<dbReference type="InterPro" id="IPR005821">
    <property type="entry name" value="Ion_trans_dom"/>
</dbReference>
<reference evidence="7" key="1">
    <citation type="submission" date="2021-02" db="EMBL/GenBank/DDBJ databases">
        <authorList>
            <person name="Dougan E. K."/>
            <person name="Rhodes N."/>
            <person name="Thang M."/>
            <person name="Chan C."/>
        </authorList>
    </citation>
    <scope>NUCLEOTIDE SEQUENCE</scope>
</reference>
<comment type="subcellular location">
    <subcellularLocation>
        <location evidence="1">Membrane</location>
        <topology evidence="1">Multi-pass membrane protein</topology>
    </subcellularLocation>
</comment>
<feature type="non-terminal residue" evidence="7">
    <location>
        <position position="130"/>
    </location>
</feature>
<dbReference type="AlphaFoldDB" id="A0A812NSY8"/>
<organism evidence="7 8">
    <name type="scientific">Symbiodinium pilosum</name>
    <name type="common">Dinoflagellate</name>
    <dbReference type="NCBI Taxonomy" id="2952"/>
    <lineage>
        <taxon>Eukaryota</taxon>
        <taxon>Sar</taxon>
        <taxon>Alveolata</taxon>
        <taxon>Dinophyceae</taxon>
        <taxon>Suessiales</taxon>
        <taxon>Symbiodiniaceae</taxon>
        <taxon>Symbiodinium</taxon>
    </lineage>
</organism>
<keyword evidence="2 5" id="KW-0812">Transmembrane</keyword>
<evidence type="ECO:0000313" key="7">
    <source>
        <dbReference type="EMBL" id="CAE7326729.1"/>
    </source>
</evidence>
<evidence type="ECO:0000256" key="2">
    <source>
        <dbReference type="ARBA" id="ARBA00022692"/>
    </source>
</evidence>
<evidence type="ECO:0000256" key="5">
    <source>
        <dbReference type="SAM" id="Phobius"/>
    </source>
</evidence>
<evidence type="ECO:0000313" key="8">
    <source>
        <dbReference type="Proteomes" id="UP000649617"/>
    </source>
</evidence>
<feature type="domain" description="Ion transport" evidence="6">
    <location>
        <begin position="10"/>
        <end position="129"/>
    </location>
</feature>
<keyword evidence="8" id="KW-1185">Reference proteome</keyword>
<dbReference type="Proteomes" id="UP000649617">
    <property type="component" value="Unassembled WGS sequence"/>
</dbReference>
<feature type="transmembrane region" description="Helical" evidence="5">
    <location>
        <begin position="50"/>
        <end position="68"/>
    </location>
</feature>
<dbReference type="InterPro" id="IPR027359">
    <property type="entry name" value="Volt_channel_dom_sf"/>
</dbReference>
<dbReference type="InterPro" id="IPR043203">
    <property type="entry name" value="VGCC_Ca_Na"/>
</dbReference>
<sequence>DTFMKRLAQHQAFEAFFALVVVSNAVFIGIDVNYSVSHPEPRPRSFQVVQYTYTALFCFELLVRLIALKWKFFWSDDWMWSCLDVFIVLTSLWEVAVDVMAMVYEGNGGIDTISGLTNMKSFRIIRLTRL</sequence>